<accession>A0A0F9BL07</accession>
<comment type="caution">
    <text evidence="1">The sequence shown here is derived from an EMBL/GenBank/DDBJ whole genome shotgun (WGS) entry which is preliminary data.</text>
</comment>
<evidence type="ECO:0000313" key="1">
    <source>
        <dbReference type="EMBL" id="KKL14517.1"/>
    </source>
</evidence>
<dbReference type="EMBL" id="LAZR01040426">
    <property type="protein sequence ID" value="KKL14517.1"/>
    <property type="molecule type" value="Genomic_DNA"/>
</dbReference>
<protein>
    <submittedName>
        <fullName evidence="1">Uncharacterized protein</fullName>
    </submittedName>
</protein>
<gene>
    <name evidence="1" type="ORF">LCGC14_2514820</name>
</gene>
<sequence length="90" mass="9647">MTSKRKINLEPGEEIIINGYHIRAVGPPASIQVYRPEAGFDEHGTWRLLYAGLAGDVLCQNSINIGAAVDLANSDGWPKAIATAKSALEN</sequence>
<proteinExistence type="predicted"/>
<dbReference type="AlphaFoldDB" id="A0A0F9BL07"/>
<reference evidence="1" key="1">
    <citation type="journal article" date="2015" name="Nature">
        <title>Complex archaea that bridge the gap between prokaryotes and eukaryotes.</title>
        <authorList>
            <person name="Spang A."/>
            <person name="Saw J.H."/>
            <person name="Jorgensen S.L."/>
            <person name="Zaremba-Niedzwiedzka K."/>
            <person name="Martijn J."/>
            <person name="Lind A.E."/>
            <person name="van Eijk R."/>
            <person name="Schleper C."/>
            <person name="Guy L."/>
            <person name="Ettema T.J."/>
        </authorList>
    </citation>
    <scope>NUCLEOTIDE SEQUENCE</scope>
</reference>
<name>A0A0F9BL07_9ZZZZ</name>
<organism evidence="1">
    <name type="scientific">marine sediment metagenome</name>
    <dbReference type="NCBI Taxonomy" id="412755"/>
    <lineage>
        <taxon>unclassified sequences</taxon>
        <taxon>metagenomes</taxon>
        <taxon>ecological metagenomes</taxon>
    </lineage>
</organism>